<dbReference type="SUPFAM" id="SSF52047">
    <property type="entry name" value="RNI-like"/>
    <property type="match status" value="1"/>
</dbReference>
<comment type="caution">
    <text evidence="1">The sequence shown here is derived from an EMBL/GenBank/DDBJ whole genome shotgun (WGS) entry which is preliminary data.</text>
</comment>
<gene>
    <name evidence="1" type="ORF">BXZ70DRAFT_144768</name>
</gene>
<evidence type="ECO:0000313" key="2">
    <source>
        <dbReference type="Proteomes" id="UP000813824"/>
    </source>
</evidence>
<name>A0A8K0UPC3_9AGAR</name>
<keyword evidence="2" id="KW-1185">Reference proteome</keyword>
<organism evidence="1 2">
    <name type="scientific">Cristinia sonorae</name>
    <dbReference type="NCBI Taxonomy" id="1940300"/>
    <lineage>
        <taxon>Eukaryota</taxon>
        <taxon>Fungi</taxon>
        <taxon>Dikarya</taxon>
        <taxon>Basidiomycota</taxon>
        <taxon>Agaricomycotina</taxon>
        <taxon>Agaricomycetes</taxon>
        <taxon>Agaricomycetidae</taxon>
        <taxon>Agaricales</taxon>
        <taxon>Pleurotineae</taxon>
        <taxon>Stephanosporaceae</taxon>
        <taxon>Cristinia</taxon>
    </lineage>
</organism>
<evidence type="ECO:0000313" key="1">
    <source>
        <dbReference type="EMBL" id="KAH8101001.1"/>
    </source>
</evidence>
<reference evidence="1" key="1">
    <citation type="journal article" date="2021" name="New Phytol.">
        <title>Evolutionary innovations through gain and loss of genes in the ectomycorrhizal Boletales.</title>
        <authorList>
            <person name="Wu G."/>
            <person name="Miyauchi S."/>
            <person name="Morin E."/>
            <person name="Kuo A."/>
            <person name="Drula E."/>
            <person name="Varga T."/>
            <person name="Kohler A."/>
            <person name="Feng B."/>
            <person name="Cao Y."/>
            <person name="Lipzen A."/>
            <person name="Daum C."/>
            <person name="Hundley H."/>
            <person name="Pangilinan J."/>
            <person name="Johnson J."/>
            <person name="Barry K."/>
            <person name="LaButti K."/>
            <person name="Ng V."/>
            <person name="Ahrendt S."/>
            <person name="Min B."/>
            <person name="Choi I.G."/>
            <person name="Park H."/>
            <person name="Plett J.M."/>
            <person name="Magnuson J."/>
            <person name="Spatafora J.W."/>
            <person name="Nagy L.G."/>
            <person name="Henrissat B."/>
            <person name="Grigoriev I.V."/>
            <person name="Yang Z.L."/>
            <person name="Xu J."/>
            <person name="Martin F.M."/>
        </authorList>
    </citation>
    <scope>NUCLEOTIDE SEQUENCE</scope>
    <source>
        <strain evidence="1">KKN 215</strain>
    </source>
</reference>
<proteinExistence type="predicted"/>
<dbReference type="EMBL" id="JAEVFJ010000014">
    <property type="protein sequence ID" value="KAH8101001.1"/>
    <property type="molecule type" value="Genomic_DNA"/>
</dbReference>
<sequence length="284" mass="32347">MISLSGFTFSHLKELVQFICLFPQLRTLKVVNDDYDAPKPADLTKALRNFDLPYLDTVQMELVQTENRPRGSTPAQSPLVIHLVDWLTSSLIAGHLHCLWMTYTVESVQDDYETVEVMNRLLKACGSSLEELAIAVQTAPGFNQTWSLDNLKGLELGHNRNLKHLYMYRIPWRTISGFLPTIISTSNSRRMETMSLTFLPTTEEWPPDIRIEPGLYQFDVFMELDAILAGNFSTLRRLDIDFNGTVDQDSFNILRYFPKLSAQNGVVCIGSVDEEALRPKWGLP</sequence>
<protein>
    <submittedName>
        <fullName evidence="1">Uncharacterized protein</fullName>
    </submittedName>
</protein>
<dbReference type="Proteomes" id="UP000813824">
    <property type="component" value="Unassembled WGS sequence"/>
</dbReference>
<dbReference type="AlphaFoldDB" id="A0A8K0UPC3"/>
<accession>A0A8K0UPC3</accession>